<dbReference type="EMBL" id="MHLB01000038">
    <property type="protein sequence ID" value="OGZ01442.1"/>
    <property type="molecule type" value="Genomic_DNA"/>
</dbReference>
<dbReference type="AlphaFoldDB" id="A0A1G2CJQ3"/>
<dbReference type="InterPro" id="IPR015797">
    <property type="entry name" value="NUDIX_hydrolase-like_dom_sf"/>
</dbReference>
<sequence length="191" mass="21947">MDNNRLNIVDERGNVIGEETRQKIHRDGLLHRIIHVWFYTPDKRIIFQVRGKDAETNPNLFDATVGGHVEIGQDYIQAAIAETCEETGIHVQSNELQPLAIKKFGPTPDKITNTINHHLVALFAYLFRGEIKNLQAEKDEDGGIKFEAWPIEKIFSLTEEERKRFIPTQLKPDYLEIFRKIILLAGKTTIS</sequence>
<evidence type="ECO:0000259" key="1">
    <source>
        <dbReference type="PROSITE" id="PS51462"/>
    </source>
</evidence>
<protein>
    <recommendedName>
        <fullName evidence="1">Nudix hydrolase domain-containing protein</fullName>
    </recommendedName>
</protein>
<dbReference type="GO" id="GO:0003824">
    <property type="term" value="F:catalytic activity"/>
    <property type="evidence" value="ECO:0007669"/>
    <property type="project" value="UniProtKB-ARBA"/>
</dbReference>
<dbReference type="PANTHER" id="PTHR10885">
    <property type="entry name" value="ISOPENTENYL-DIPHOSPHATE DELTA-ISOMERASE"/>
    <property type="match status" value="1"/>
</dbReference>
<dbReference type="CDD" id="cd04692">
    <property type="entry name" value="NUDIX_Hydrolase"/>
    <property type="match status" value="1"/>
</dbReference>
<organism evidence="2 3">
    <name type="scientific">Candidatus Liptonbacteria bacterium RIFCSPLOWO2_01_FULL_53_13</name>
    <dbReference type="NCBI Taxonomy" id="1798651"/>
    <lineage>
        <taxon>Bacteria</taxon>
        <taxon>Candidatus Liptoniibacteriota</taxon>
    </lineage>
</organism>
<dbReference type="Gene3D" id="3.90.79.10">
    <property type="entry name" value="Nucleoside Triphosphate Pyrophosphohydrolase"/>
    <property type="match status" value="1"/>
</dbReference>
<proteinExistence type="predicted"/>
<dbReference type="SUPFAM" id="SSF55811">
    <property type="entry name" value="Nudix"/>
    <property type="match status" value="1"/>
</dbReference>
<accession>A0A1G2CJQ3</accession>
<comment type="caution">
    <text evidence="2">The sequence shown here is derived from an EMBL/GenBank/DDBJ whole genome shotgun (WGS) entry which is preliminary data.</text>
</comment>
<dbReference type="Pfam" id="PF00293">
    <property type="entry name" value="NUDIX"/>
    <property type="match status" value="1"/>
</dbReference>
<dbReference type="Proteomes" id="UP000178348">
    <property type="component" value="Unassembled WGS sequence"/>
</dbReference>
<name>A0A1G2CJQ3_9BACT</name>
<feature type="domain" description="Nudix hydrolase" evidence="1">
    <location>
        <begin position="29"/>
        <end position="171"/>
    </location>
</feature>
<evidence type="ECO:0000313" key="2">
    <source>
        <dbReference type="EMBL" id="OGZ01442.1"/>
    </source>
</evidence>
<dbReference type="PROSITE" id="PS51462">
    <property type="entry name" value="NUDIX"/>
    <property type="match status" value="1"/>
</dbReference>
<evidence type="ECO:0000313" key="3">
    <source>
        <dbReference type="Proteomes" id="UP000178348"/>
    </source>
</evidence>
<dbReference type="PANTHER" id="PTHR10885:SF0">
    <property type="entry name" value="ISOPENTENYL-DIPHOSPHATE DELTA-ISOMERASE"/>
    <property type="match status" value="1"/>
</dbReference>
<reference evidence="2 3" key="1">
    <citation type="journal article" date="2016" name="Nat. Commun.">
        <title>Thousands of microbial genomes shed light on interconnected biogeochemical processes in an aquifer system.</title>
        <authorList>
            <person name="Anantharaman K."/>
            <person name="Brown C.T."/>
            <person name="Hug L.A."/>
            <person name="Sharon I."/>
            <person name="Castelle C.J."/>
            <person name="Probst A.J."/>
            <person name="Thomas B.C."/>
            <person name="Singh A."/>
            <person name="Wilkins M.J."/>
            <person name="Karaoz U."/>
            <person name="Brodie E.L."/>
            <person name="Williams K.H."/>
            <person name="Hubbard S.S."/>
            <person name="Banfield J.F."/>
        </authorList>
    </citation>
    <scope>NUCLEOTIDE SEQUENCE [LARGE SCALE GENOMIC DNA]</scope>
</reference>
<dbReference type="InterPro" id="IPR000086">
    <property type="entry name" value="NUDIX_hydrolase_dom"/>
</dbReference>
<gene>
    <name evidence="2" type="ORF">A2946_01055</name>
</gene>